<accession>A0A9D4L1A7</accession>
<organism evidence="1 2">
    <name type="scientific">Dreissena polymorpha</name>
    <name type="common">Zebra mussel</name>
    <name type="synonym">Mytilus polymorpha</name>
    <dbReference type="NCBI Taxonomy" id="45954"/>
    <lineage>
        <taxon>Eukaryota</taxon>
        <taxon>Metazoa</taxon>
        <taxon>Spiralia</taxon>
        <taxon>Lophotrochozoa</taxon>
        <taxon>Mollusca</taxon>
        <taxon>Bivalvia</taxon>
        <taxon>Autobranchia</taxon>
        <taxon>Heteroconchia</taxon>
        <taxon>Euheterodonta</taxon>
        <taxon>Imparidentia</taxon>
        <taxon>Neoheterodontei</taxon>
        <taxon>Myida</taxon>
        <taxon>Dreissenoidea</taxon>
        <taxon>Dreissenidae</taxon>
        <taxon>Dreissena</taxon>
    </lineage>
</organism>
<dbReference type="Proteomes" id="UP000828390">
    <property type="component" value="Unassembled WGS sequence"/>
</dbReference>
<gene>
    <name evidence="1" type="ORF">DPMN_092073</name>
</gene>
<evidence type="ECO:0000313" key="1">
    <source>
        <dbReference type="EMBL" id="KAH3849670.1"/>
    </source>
</evidence>
<protein>
    <submittedName>
        <fullName evidence="1">Uncharacterized protein</fullName>
    </submittedName>
</protein>
<reference evidence="1" key="2">
    <citation type="submission" date="2020-11" db="EMBL/GenBank/DDBJ databases">
        <authorList>
            <person name="McCartney M.A."/>
            <person name="Auch B."/>
            <person name="Kono T."/>
            <person name="Mallez S."/>
            <person name="Becker A."/>
            <person name="Gohl D.M."/>
            <person name="Silverstein K.A.T."/>
            <person name="Koren S."/>
            <person name="Bechman K.B."/>
            <person name="Herman A."/>
            <person name="Abrahante J.E."/>
            <person name="Garbe J."/>
        </authorList>
    </citation>
    <scope>NUCLEOTIDE SEQUENCE</scope>
    <source>
        <strain evidence="1">Duluth1</strain>
        <tissue evidence="1">Whole animal</tissue>
    </source>
</reference>
<comment type="caution">
    <text evidence="1">The sequence shown here is derived from an EMBL/GenBank/DDBJ whole genome shotgun (WGS) entry which is preliminary data.</text>
</comment>
<reference evidence="1" key="1">
    <citation type="journal article" date="2019" name="bioRxiv">
        <title>The Genome of the Zebra Mussel, Dreissena polymorpha: A Resource for Invasive Species Research.</title>
        <authorList>
            <person name="McCartney M.A."/>
            <person name="Auch B."/>
            <person name="Kono T."/>
            <person name="Mallez S."/>
            <person name="Zhang Y."/>
            <person name="Obille A."/>
            <person name="Becker A."/>
            <person name="Abrahante J.E."/>
            <person name="Garbe J."/>
            <person name="Badalamenti J.P."/>
            <person name="Herman A."/>
            <person name="Mangelson H."/>
            <person name="Liachko I."/>
            <person name="Sullivan S."/>
            <person name="Sone E.D."/>
            <person name="Koren S."/>
            <person name="Silverstein K.A.T."/>
            <person name="Beckman K.B."/>
            <person name="Gohl D.M."/>
        </authorList>
    </citation>
    <scope>NUCLEOTIDE SEQUENCE</scope>
    <source>
        <strain evidence="1">Duluth1</strain>
        <tissue evidence="1">Whole animal</tissue>
    </source>
</reference>
<dbReference type="EMBL" id="JAIWYP010000003">
    <property type="protein sequence ID" value="KAH3849670.1"/>
    <property type="molecule type" value="Genomic_DNA"/>
</dbReference>
<proteinExistence type="predicted"/>
<sequence length="230" mass="26187">MQQLEVAHHFCLKRARGLPHLTRSDMVLGLAGITSFEALIDLQKLAFLGSLCHAPTVEPCHTLFILRLCKFDLCENRKIGLIPDIVKILQKYNLEDYLTTFKTNSLLPSKEKWKSVCKKAVRQHETRQKKTPEQPVLCSKCTHKHMHIEMVHALFECPFTDSPTRIQTFSETVQPLSAPLHEHLKNVEPATLVLYLMGMIDDVIADLMPIALYPEFLINCANFLQSVLLG</sequence>
<evidence type="ECO:0000313" key="2">
    <source>
        <dbReference type="Proteomes" id="UP000828390"/>
    </source>
</evidence>
<name>A0A9D4L1A7_DREPO</name>
<keyword evidence="2" id="KW-1185">Reference proteome</keyword>
<dbReference type="AlphaFoldDB" id="A0A9D4L1A7"/>